<dbReference type="GO" id="GO:0005886">
    <property type="term" value="C:plasma membrane"/>
    <property type="evidence" value="ECO:0007669"/>
    <property type="project" value="UniProtKB-SubCell"/>
</dbReference>
<evidence type="ECO:0000256" key="1">
    <source>
        <dbReference type="ARBA" id="ARBA00004651"/>
    </source>
</evidence>
<feature type="compositionally biased region" description="Low complexity" evidence="7">
    <location>
        <begin position="198"/>
        <end position="213"/>
    </location>
</feature>
<organism evidence="9 10">
    <name type="scientific">Thermomonospora curvata (strain ATCC 19995 / DSM 43183 / JCM 3096 / KCTC 9072 / NBRC 15933 / NCIMB 10081 / Henssen B9)</name>
    <dbReference type="NCBI Taxonomy" id="471852"/>
    <lineage>
        <taxon>Bacteria</taxon>
        <taxon>Bacillati</taxon>
        <taxon>Actinomycetota</taxon>
        <taxon>Actinomycetes</taxon>
        <taxon>Streptosporangiales</taxon>
        <taxon>Thermomonosporaceae</taxon>
        <taxon>Thermomonospora</taxon>
    </lineage>
</organism>
<reference evidence="9 10" key="1">
    <citation type="journal article" date="2011" name="Stand. Genomic Sci.">
        <title>Complete genome sequence of Thermomonospora curvata type strain (B9).</title>
        <authorList>
            <person name="Chertkov O."/>
            <person name="Sikorski J."/>
            <person name="Nolan M."/>
            <person name="Lapidus A."/>
            <person name="Lucas S."/>
            <person name="Del Rio T.G."/>
            <person name="Tice H."/>
            <person name="Cheng J.F."/>
            <person name="Goodwin L."/>
            <person name="Pitluck S."/>
            <person name="Liolios K."/>
            <person name="Ivanova N."/>
            <person name="Mavromatis K."/>
            <person name="Mikhailova N."/>
            <person name="Ovchinnikova G."/>
            <person name="Pati A."/>
            <person name="Chen A."/>
            <person name="Palaniappan K."/>
            <person name="Djao O.D."/>
            <person name="Land M."/>
            <person name="Hauser L."/>
            <person name="Chang Y.J."/>
            <person name="Jeffries C.D."/>
            <person name="Brettin T."/>
            <person name="Han C."/>
            <person name="Detter J.C."/>
            <person name="Rohde M."/>
            <person name="Goker M."/>
            <person name="Woyke T."/>
            <person name="Bristow J."/>
            <person name="Eisen J.A."/>
            <person name="Markowitz V."/>
            <person name="Hugenholtz P."/>
            <person name="Klenk H.P."/>
            <person name="Kyrpides N.C."/>
        </authorList>
    </citation>
    <scope>NUCLEOTIDE SEQUENCE [LARGE SCALE GENOMIC DNA]</scope>
    <source>
        <strain evidence="10">ATCC 19995 / DSM 43183 / JCM 3096 / KCTC 9072 / NBRC 15933 / NCIMB 10081 / Henssen B9</strain>
    </source>
</reference>
<protein>
    <submittedName>
        <fullName evidence="9">DoxX family protein</fullName>
    </submittedName>
</protein>
<keyword evidence="3" id="KW-1003">Cell membrane</keyword>
<feature type="transmembrane region" description="Helical" evidence="8">
    <location>
        <begin position="52"/>
        <end position="72"/>
    </location>
</feature>
<dbReference type="InterPro" id="IPR032808">
    <property type="entry name" value="DoxX"/>
</dbReference>
<dbReference type="HOGENOM" id="CLU_1160660_0_0_11"/>
<evidence type="ECO:0000256" key="3">
    <source>
        <dbReference type="ARBA" id="ARBA00022475"/>
    </source>
</evidence>
<evidence type="ECO:0000256" key="7">
    <source>
        <dbReference type="SAM" id="MobiDB-lite"/>
    </source>
</evidence>
<feature type="compositionally biased region" description="Basic residues" evidence="7">
    <location>
        <begin position="181"/>
        <end position="190"/>
    </location>
</feature>
<evidence type="ECO:0000256" key="8">
    <source>
        <dbReference type="SAM" id="Phobius"/>
    </source>
</evidence>
<dbReference type="Pfam" id="PF07681">
    <property type="entry name" value="DoxX"/>
    <property type="match status" value="1"/>
</dbReference>
<evidence type="ECO:0000313" key="10">
    <source>
        <dbReference type="Proteomes" id="UP000001918"/>
    </source>
</evidence>
<dbReference type="KEGG" id="tcu:Tcur_1588"/>
<dbReference type="RefSeq" id="WP_012851948.1">
    <property type="nucleotide sequence ID" value="NC_013510.1"/>
</dbReference>
<dbReference type="PANTHER" id="PTHR33452">
    <property type="entry name" value="OXIDOREDUCTASE CATD-RELATED"/>
    <property type="match status" value="1"/>
</dbReference>
<evidence type="ECO:0000256" key="6">
    <source>
        <dbReference type="ARBA" id="ARBA00023136"/>
    </source>
</evidence>
<gene>
    <name evidence="9" type="ordered locus">Tcur_1588</name>
</gene>
<proteinExistence type="inferred from homology"/>
<evidence type="ECO:0000256" key="5">
    <source>
        <dbReference type="ARBA" id="ARBA00022989"/>
    </source>
</evidence>
<keyword evidence="4 8" id="KW-0812">Transmembrane</keyword>
<keyword evidence="5 8" id="KW-1133">Transmembrane helix</keyword>
<dbReference type="Proteomes" id="UP000001918">
    <property type="component" value="Chromosome"/>
</dbReference>
<comment type="subcellular location">
    <subcellularLocation>
        <location evidence="1">Cell membrane</location>
        <topology evidence="1">Multi-pass membrane protein</topology>
    </subcellularLocation>
</comment>
<dbReference type="eggNOG" id="COG2259">
    <property type="taxonomic scope" value="Bacteria"/>
</dbReference>
<evidence type="ECO:0000313" key="9">
    <source>
        <dbReference type="EMBL" id="ACY97164.1"/>
    </source>
</evidence>
<dbReference type="InterPro" id="IPR051907">
    <property type="entry name" value="DoxX-like_oxidoreductase"/>
</dbReference>
<feature type="transmembrane region" description="Helical" evidence="8">
    <location>
        <begin position="12"/>
        <end position="32"/>
    </location>
</feature>
<dbReference type="OrthoDB" id="1122432at2"/>
<keyword evidence="6 8" id="KW-0472">Membrane</keyword>
<evidence type="ECO:0000256" key="2">
    <source>
        <dbReference type="ARBA" id="ARBA00006679"/>
    </source>
</evidence>
<dbReference type="PANTHER" id="PTHR33452:SF1">
    <property type="entry name" value="INNER MEMBRANE PROTEIN YPHA-RELATED"/>
    <property type="match status" value="1"/>
</dbReference>
<feature type="region of interest" description="Disordered" evidence="7">
    <location>
        <begin position="148"/>
        <end position="239"/>
    </location>
</feature>
<name>D1ABC8_THECD</name>
<dbReference type="AlphaFoldDB" id="D1ABC8"/>
<feature type="compositionally biased region" description="Pro residues" evidence="7">
    <location>
        <begin position="153"/>
        <end position="176"/>
    </location>
</feature>
<feature type="transmembrane region" description="Helical" evidence="8">
    <location>
        <begin position="117"/>
        <end position="138"/>
    </location>
</feature>
<sequence length="239" mass="24676">MRTRPLHDRLYDVAALTARVGVGIVFLAHGWQKIQVGIIATSRSFAQMDVPAPTAAAIYATFTELLGGLALIAGLGLPIAGALLFADMAGALVFVHAGNGLFLVDQGTGTARGGFELVLALGAASLLFAAGGGGRISLDHRLFSRRRAAPGPVDAPQPPPPEPEPAPPPQDEPQPPETRGKRPPAKGRSKKQPDAPDAEPAPGGEPAARPRPASEIIEGTGPDDVFVAGRRKPRDDPGA</sequence>
<keyword evidence="10" id="KW-1185">Reference proteome</keyword>
<evidence type="ECO:0000256" key="4">
    <source>
        <dbReference type="ARBA" id="ARBA00022692"/>
    </source>
</evidence>
<comment type="similarity">
    <text evidence="2">Belongs to the DoxX family.</text>
</comment>
<dbReference type="EMBL" id="CP001738">
    <property type="protein sequence ID" value="ACY97164.1"/>
    <property type="molecule type" value="Genomic_DNA"/>
</dbReference>
<feature type="transmembrane region" description="Helical" evidence="8">
    <location>
        <begin position="79"/>
        <end position="97"/>
    </location>
</feature>
<accession>D1ABC8</accession>